<evidence type="ECO:0000256" key="6">
    <source>
        <dbReference type="SAM" id="MobiDB-lite"/>
    </source>
</evidence>
<feature type="transmembrane region" description="Helical" evidence="7">
    <location>
        <begin position="390"/>
        <end position="408"/>
    </location>
</feature>
<keyword evidence="5 7" id="KW-0472">Membrane</keyword>
<feature type="transmembrane region" description="Helical" evidence="7">
    <location>
        <begin position="92"/>
        <end position="115"/>
    </location>
</feature>
<feature type="transmembrane region" description="Helical" evidence="7">
    <location>
        <begin position="290"/>
        <end position="310"/>
    </location>
</feature>
<dbReference type="PANTHER" id="PTHR47089:SF1">
    <property type="entry name" value="GUANOSINE ABC TRANSPORTER PERMEASE PROTEIN NUPP"/>
    <property type="match status" value="1"/>
</dbReference>
<keyword evidence="2" id="KW-1003">Cell membrane</keyword>
<dbReference type="PANTHER" id="PTHR47089">
    <property type="entry name" value="ABC TRANSPORTER, PERMEASE PROTEIN"/>
    <property type="match status" value="1"/>
</dbReference>
<dbReference type="InterPro" id="IPR001851">
    <property type="entry name" value="ABC_transp_permease"/>
</dbReference>
<dbReference type="CDD" id="cd06580">
    <property type="entry name" value="TM_PBP1_transp_TpRbsC_like"/>
    <property type="match status" value="1"/>
</dbReference>
<sequence length="621" mass="65649">MSQSYTTTRSASLIALYTSLLAGLGLLLLPFLTYTRNFSGAGTLQLLTGKVMDYSGFPPEHLPAMGTALGLGWALFACLLISAFAALRKASWLWMAGLAGLLIAVLATVSVQVSLGQATQNLLGQNIPLRRIPFVSGGVNLGLVLGLLASLVTLFTGLSGFRVWRERMEKLRWALVPSVSFLIAIVGGALIIVAIQEVPSGLSSPLTMPEMLVGKFDLIWFVYSTLFAPLTNLPDFLQSLVLATPLILTGLSVAFAFRAGLFNIGAPGQMTIGAIFAMLVGVYVHLPAVFLLPLTVLAGALGGALWGGLVGWLKARFGSSEVINTIMLNYVAAGIFVFMIGSSEVKFFGHTFQMPFKAEGFEAKSAELQAGAQLPGLLQLFGLHKDGDHISLSWMAGLLVLGLLFAVLKNRNRLWIALAAGVAVTAALWVPMTVQATGALISSRLNVAFLLALLASMFFGVFLWRTARGYEIRAVGLSPKAAEYGGINVAKNTILAMVVAGAFAGLTASHYVMGGALDEYRLKQSLPVSVGFDGITIALLGQSTPVGVVASSVLFGVLDTGGLYVDQKLDALNRDIVTVLKAIIVLIIAAQGFLSKKIISPPPAPPEANPTPKEERKEVTA</sequence>
<gene>
    <name evidence="8" type="ORF">GCM10008938_12870</name>
</gene>
<feature type="transmembrane region" description="Helical" evidence="7">
    <location>
        <begin position="264"/>
        <end position="284"/>
    </location>
</feature>
<accession>A0ABQ2CYC4</accession>
<feature type="transmembrane region" description="Helical" evidence="7">
    <location>
        <begin position="62"/>
        <end position="85"/>
    </location>
</feature>
<feature type="transmembrane region" description="Helical" evidence="7">
    <location>
        <begin position="173"/>
        <end position="195"/>
    </location>
</feature>
<feature type="region of interest" description="Disordered" evidence="6">
    <location>
        <begin position="600"/>
        <end position="621"/>
    </location>
</feature>
<feature type="transmembrane region" description="Helical" evidence="7">
    <location>
        <begin position="446"/>
        <end position="464"/>
    </location>
</feature>
<feature type="transmembrane region" description="Helical" evidence="7">
    <location>
        <begin position="576"/>
        <end position="594"/>
    </location>
</feature>
<evidence type="ECO:0000256" key="7">
    <source>
        <dbReference type="SAM" id="Phobius"/>
    </source>
</evidence>
<keyword evidence="3 7" id="KW-0812">Transmembrane</keyword>
<comment type="caution">
    <text evidence="8">The sequence shown here is derived from an EMBL/GenBank/DDBJ whole genome shotgun (WGS) entry which is preliminary data.</text>
</comment>
<evidence type="ECO:0000256" key="1">
    <source>
        <dbReference type="ARBA" id="ARBA00004651"/>
    </source>
</evidence>
<feature type="transmembrane region" description="Helical" evidence="7">
    <location>
        <begin position="415"/>
        <end position="434"/>
    </location>
</feature>
<evidence type="ECO:0000256" key="3">
    <source>
        <dbReference type="ARBA" id="ARBA00022692"/>
    </source>
</evidence>
<dbReference type="RefSeq" id="WP_189001551.1">
    <property type="nucleotide sequence ID" value="NZ_BMOD01000003.1"/>
</dbReference>
<evidence type="ECO:0000313" key="8">
    <source>
        <dbReference type="EMBL" id="GGJ28239.1"/>
    </source>
</evidence>
<evidence type="ECO:0000256" key="5">
    <source>
        <dbReference type="ARBA" id="ARBA00023136"/>
    </source>
</evidence>
<keyword evidence="9" id="KW-1185">Reference proteome</keyword>
<evidence type="ECO:0000256" key="4">
    <source>
        <dbReference type="ARBA" id="ARBA00022989"/>
    </source>
</evidence>
<feature type="transmembrane region" description="Helical" evidence="7">
    <location>
        <begin position="236"/>
        <end position="257"/>
    </location>
</feature>
<comment type="subcellular location">
    <subcellularLocation>
        <location evidence="1">Cell membrane</location>
        <topology evidence="1">Multi-pass membrane protein</topology>
    </subcellularLocation>
</comment>
<organism evidence="8 9">
    <name type="scientific">Deinococcus roseus</name>
    <dbReference type="NCBI Taxonomy" id="392414"/>
    <lineage>
        <taxon>Bacteria</taxon>
        <taxon>Thermotogati</taxon>
        <taxon>Deinococcota</taxon>
        <taxon>Deinococci</taxon>
        <taxon>Deinococcales</taxon>
        <taxon>Deinococcaceae</taxon>
        <taxon>Deinococcus</taxon>
    </lineage>
</organism>
<dbReference type="Pfam" id="PF02653">
    <property type="entry name" value="BPD_transp_2"/>
    <property type="match status" value="1"/>
</dbReference>
<feature type="transmembrane region" description="Helical" evidence="7">
    <location>
        <begin position="135"/>
        <end position="161"/>
    </location>
</feature>
<name>A0ABQ2CYC4_9DEIO</name>
<evidence type="ECO:0000256" key="2">
    <source>
        <dbReference type="ARBA" id="ARBA00022475"/>
    </source>
</evidence>
<feature type="transmembrane region" description="Helical" evidence="7">
    <location>
        <begin position="12"/>
        <end position="32"/>
    </location>
</feature>
<feature type="transmembrane region" description="Helical" evidence="7">
    <location>
        <begin position="322"/>
        <end position="341"/>
    </location>
</feature>
<dbReference type="Proteomes" id="UP000632222">
    <property type="component" value="Unassembled WGS sequence"/>
</dbReference>
<feature type="transmembrane region" description="Helical" evidence="7">
    <location>
        <begin position="534"/>
        <end position="555"/>
    </location>
</feature>
<feature type="transmembrane region" description="Helical" evidence="7">
    <location>
        <begin position="494"/>
        <end position="514"/>
    </location>
</feature>
<dbReference type="EMBL" id="BMOD01000003">
    <property type="protein sequence ID" value="GGJ28239.1"/>
    <property type="molecule type" value="Genomic_DNA"/>
</dbReference>
<proteinExistence type="predicted"/>
<evidence type="ECO:0000313" key="9">
    <source>
        <dbReference type="Proteomes" id="UP000632222"/>
    </source>
</evidence>
<feature type="compositionally biased region" description="Pro residues" evidence="6">
    <location>
        <begin position="600"/>
        <end position="609"/>
    </location>
</feature>
<keyword evidence="4 7" id="KW-1133">Transmembrane helix</keyword>
<protein>
    <submittedName>
        <fullName evidence="8">ABC transporter permease</fullName>
    </submittedName>
</protein>
<reference evidence="9" key="1">
    <citation type="journal article" date="2019" name="Int. J. Syst. Evol. Microbiol.">
        <title>The Global Catalogue of Microorganisms (GCM) 10K type strain sequencing project: providing services to taxonomists for standard genome sequencing and annotation.</title>
        <authorList>
            <consortium name="The Broad Institute Genomics Platform"/>
            <consortium name="The Broad Institute Genome Sequencing Center for Infectious Disease"/>
            <person name="Wu L."/>
            <person name="Ma J."/>
        </authorList>
    </citation>
    <scope>NUCLEOTIDE SEQUENCE [LARGE SCALE GENOMIC DNA]</scope>
    <source>
        <strain evidence="9">JCM 14370</strain>
    </source>
</reference>
<feature type="compositionally biased region" description="Basic and acidic residues" evidence="6">
    <location>
        <begin position="612"/>
        <end position="621"/>
    </location>
</feature>